<gene>
    <name evidence="6" type="ORF">SK128_021618</name>
    <name evidence="7" type="ORF">SK128_021919</name>
</gene>
<dbReference type="Proteomes" id="UP001381693">
    <property type="component" value="Unassembled WGS sequence"/>
</dbReference>
<feature type="non-terminal residue" evidence="6">
    <location>
        <position position="83"/>
    </location>
</feature>
<organism evidence="6 8">
    <name type="scientific">Halocaridina rubra</name>
    <name type="common">Hawaiian red shrimp</name>
    <dbReference type="NCBI Taxonomy" id="373956"/>
    <lineage>
        <taxon>Eukaryota</taxon>
        <taxon>Metazoa</taxon>
        <taxon>Ecdysozoa</taxon>
        <taxon>Arthropoda</taxon>
        <taxon>Crustacea</taxon>
        <taxon>Multicrustacea</taxon>
        <taxon>Malacostraca</taxon>
        <taxon>Eumalacostraca</taxon>
        <taxon>Eucarida</taxon>
        <taxon>Decapoda</taxon>
        <taxon>Pleocyemata</taxon>
        <taxon>Caridea</taxon>
        <taxon>Atyoidea</taxon>
        <taxon>Atyidae</taxon>
        <taxon>Halocaridina</taxon>
    </lineage>
</organism>
<dbReference type="PANTHER" id="PTHR12591:SF0">
    <property type="entry name" value="FI19814P1"/>
    <property type="match status" value="1"/>
</dbReference>
<protein>
    <submittedName>
        <fullName evidence="6">Uncharacterized protein</fullName>
    </submittedName>
</protein>
<dbReference type="EMBL" id="JAXCGZ010006143">
    <property type="protein sequence ID" value="KAK7080077.1"/>
    <property type="molecule type" value="Genomic_DNA"/>
</dbReference>
<dbReference type="PANTHER" id="PTHR12591">
    <property type="entry name" value="GLUCOSE-6-PHOSPHATASE"/>
    <property type="match status" value="1"/>
</dbReference>
<keyword evidence="2 5" id="KW-0812">Transmembrane</keyword>
<keyword evidence="4 5" id="KW-0472">Membrane</keyword>
<dbReference type="AlphaFoldDB" id="A0AAN9AD79"/>
<evidence type="ECO:0000256" key="3">
    <source>
        <dbReference type="ARBA" id="ARBA00022989"/>
    </source>
</evidence>
<sequence length="83" mass="9403">LVVGRISWSSGWMVKLNTIWAGIVASVLFATSILTYIYFLSQGMDPLWTIPLALKHCIRTEYVKIDTQPYYLMMRFTGAALGL</sequence>
<feature type="non-terminal residue" evidence="6">
    <location>
        <position position="1"/>
    </location>
</feature>
<evidence type="ECO:0000256" key="1">
    <source>
        <dbReference type="ARBA" id="ARBA00004141"/>
    </source>
</evidence>
<dbReference type="GO" id="GO:0016020">
    <property type="term" value="C:membrane"/>
    <property type="evidence" value="ECO:0007669"/>
    <property type="project" value="UniProtKB-SubCell"/>
</dbReference>
<evidence type="ECO:0000313" key="7">
    <source>
        <dbReference type="EMBL" id="KAK7081640.1"/>
    </source>
</evidence>
<comment type="subcellular location">
    <subcellularLocation>
        <location evidence="1">Membrane</location>
        <topology evidence="1">Multi-pass membrane protein</topology>
    </subcellularLocation>
</comment>
<keyword evidence="8" id="KW-1185">Reference proteome</keyword>
<evidence type="ECO:0000256" key="5">
    <source>
        <dbReference type="SAM" id="Phobius"/>
    </source>
</evidence>
<comment type="caution">
    <text evidence="6">The sequence shown here is derived from an EMBL/GenBank/DDBJ whole genome shotgun (WGS) entry which is preliminary data.</text>
</comment>
<reference evidence="6 8" key="1">
    <citation type="submission" date="2023-11" db="EMBL/GenBank/DDBJ databases">
        <title>Halocaridina rubra genome assembly.</title>
        <authorList>
            <person name="Smith C."/>
        </authorList>
    </citation>
    <scope>NUCLEOTIDE SEQUENCE [LARGE SCALE GENOMIC DNA]</scope>
    <source>
        <strain evidence="6">EP-1</strain>
        <tissue evidence="6">Whole</tissue>
    </source>
</reference>
<accession>A0AAN9AD79</accession>
<name>A0AAN9AD79_HALRR</name>
<dbReference type="GO" id="GO:0006094">
    <property type="term" value="P:gluconeogenesis"/>
    <property type="evidence" value="ECO:0007669"/>
    <property type="project" value="TreeGrafter"/>
</dbReference>
<keyword evidence="3 5" id="KW-1133">Transmembrane helix</keyword>
<evidence type="ECO:0000313" key="8">
    <source>
        <dbReference type="Proteomes" id="UP001381693"/>
    </source>
</evidence>
<feature type="transmembrane region" description="Helical" evidence="5">
    <location>
        <begin position="19"/>
        <end position="39"/>
    </location>
</feature>
<dbReference type="EMBL" id="JAXCGZ010004597">
    <property type="protein sequence ID" value="KAK7081640.1"/>
    <property type="molecule type" value="Genomic_DNA"/>
</dbReference>
<evidence type="ECO:0000256" key="2">
    <source>
        <dbReference type="ARBA" id="ARBA00022692"/>
    </source>
</evidence>
<dbReference type="GO" id="GO:0051156">
    <property type="term" value="P:glucose 6-phosphate metabolic process"/>
    <property type="evidence" value="ECO:0007669"/>
    <property type="project" value="TreeGrafter"/>
</dbReference>
<evidence type="ECO:0000256" key="4">
    <source>
        <dbReference type="ARBA" id="ARBA00023136"/>
    </source>
</evidence>
<evidence type="ECO:0000313" key="6">
    <source>
        <dbReference type="EMBL" id="KAK7080077.1"/>
    </source>
</evidence>
<dbReference type="GO" id="GO:0004346">
    <property type="term" value="F:glucose-6-phosphatase activity"/>
    <property type="evidence" value="ECO:0007669"/>
    <property type="project" value="TreeGrafter"/>
</dbReference>
<proteinExistence type="predicted"/>